<protein>
    <submittedName>
        <fullName evidence="1">Uncharacterized protein</fullName>
    </submittedName>
</protein>
<dbReference type="AlphaFoldDB" id="M7ZPT5"/>
<proteinExistence type="predicted"/>
<sequence length="61" mass="6597">MEDDGVGVSEGKAPPTRMWRRTWSSRVNEGCGGLLTVPVGAPIRVFKNLGLIHAMAVLCCR</sequence>
<dbReference type="EMBL" id="KD086343">
    <property type="protein sequence ID" value="EMS62107.1"/>
    <property type="molecule type" value="Genomic_DNA"/>
</dbReference>
<name>M7ZPT5_TRIUA</name>
<reference evidence="1" key="1">
    <citation type="journal article" date="2013" name="Nature">
        <title>Draft genome of the wheat A-genome progenitor Triticum urartu.</title>
        <authorList>
            <person name="Ling H.Q."/>
            <person name="Zhao S."/>
            <person name="Liu D."/>
            <person name="Wang J."/>
            <person name="Sun H."/>
            <person name="Zhang C."/>
            <person name="Fan H."/>
            <person name="Li D."/>
            <person name="Dong L."/>
            <person name="Tao Y."/>
            <person name="Gao C."/>
            <person name="Wu H."/>
            <person name="Li Y."/>
            <person name="Cui Y."/>
            <person name="Guo X."/>
            <person name="Zheng S."/>
            <person name="Wang B."/>
            <person name="Yu K."/>
            <person name="Liang Q."/>
            <person name="Yang W."/>
            <person name="Lou X."/>
            <person name="Chen J."/>
            <person name="Feng M."/>
            <person name="Jian J."/>
            <person name="Zhang X."/>
            <person name="Luo G."/>
            <person name="Jiang Y."/>
            <person name="Liu J."/>
            <person name="Wang Z."/>
            <person name="Sha Y."/>
            <person name="Zhang B."/>
            <person name="Wu H."/>
            <person name="Tang D."/>
            <person name="Shen Q."/>
            <person name="Xue P."/>
            <person name="Zou S."/>
            <person name="Wang X."/>
            <person name="Liu X."/>
            <person name="Wang F."/>
            <person name="Yang Y."/>
            <person name="An X."/>
            <person name="Dong Z."/>
            <person name="Zhang K."/>
            <person name="Zhang X."/>
            <person name="Luo M.C."/>
            <person name="Dvorak J."/>
            <person name="Tong Y."/>
            <person name="Wang J."/>
            <person name="Yang H."/>
            <person name="Li Z."/>
            <person name="Wang D."/>
            <person name="Zhang A."/>
            <person name="Wang J."/>
        </authorList>
    </citation>
    <scope>NUCLEOTIDE SEQUENCE</scope>
</reference>
<gene>
    <name evidence="1" type="ORF">TRIUR3_31390</name>
</gene>
<organism evidence="1">
    <name type="scientific">Triticum urartu</name>
    <name type="common">Red wild einkorn</name>
    <name type="synonym">Crithodium urartu</name>
    <dbReference type="NCBI Taxonomy" id="4572"/>
    <lineage>
        <taxon>Eukaryota</taxon>
        <taxon>Viridiplantae</taxon>
        <taxon>Streptophyta</taxon>
        <taxon>Embryophyta</taxon>
        <taxon>Tracheophyta</taxon>
        <taxon>Spermatophyta</taxon>
        <taxon>Magnoliopsida</taxon>
        <taxon>Liliopsida</taxon>
        <taxon>Poales</taxon>
        <taxon>Poaceae</taxon>
        <taxon>BOP clade</taxon>
        <taxon>Pooideae</taxon>
        <taxon>Triticodae</taxon>
        <taxon>Triticeae</taxon>
        <taxon>Triticinae</taxon>
        <taxon>Triticum</taxon>
    </lineage>
</organism>
<evidence type="ECO:0000313" key="1">
    <source>
        <dbReference type="EMBL" id="EMS62107.1"/>
    </source>
</evidence>
<accession>M7ZPT5</accession>